<evidence type="ECO:0000313" key="1">
    <source>
        <dbReference type="EMBL" id="MCL7039850.1"/>
    </source>
</evidence>
<dbReference type="AlphaFoldDB" id="A0AA41VEQ4"/>
<comment type="caution">
    <text evidence="1">The sequence shown here is derived from an EMBL/GenBank/DDBJ whole genome shotgun (WGS) entry which is preliminary data.</text>
</comment>
<gene>
    <name evidence="1" type="ORF">MKW94_026938</name>
</gene>
<reference evidence="1" key="1">
    <citation type="submission" date="2022-03" db="EMBL/GenBank/DDBJ databases">
        <title>A functionally conserved STORR gene fusion in Papaver species that diverged 16.8 million years ago.</title>
        <authorList>
            <person name="Catania T."/>
        </authorList>
    </citation>
    <scope>NUCLEOTIDE SEQUENCE</scope>
    <source>
        <strain evidence="1">S-191538</strain>
    </source>
</reference>
<evidence type="ECO:0000313" key="2">
    <source>
        <dbReference type="Proteomes" id="UP001177140"/>
    </source>
</evidence>
<name>A0AA41VEQ4_PAPNU</name>
<accession>A0AA41VEQ4</accession>
<keyword evidence="2" id="KW-1185">Reference proteome</keyword>
<organism evidence="1 2">
    <name type="scientific">Papaver nudicaule</name>
    <name type="common">Iceland poppy</name>
    <dbReference type="NCBI Taxonomy" id="74823"/>
    <lineage>
        <taxon>Eukaryota</taxon>
        <taxon>Viridiplantae</taxon>
        <taxon>Streptophyta</taxon>
        <taxon>Embryophyta</taxon>
        <taxon>Tracheophyta</taxon>
        <taxon>Spermatophyta</taxon>
        <taxon>Magnoliopsida</taxon>
        <taxon>Ranunculales</taxon>
        <taxon>Papaveraceae</taxon>
        <taxon>Papaveroideae</taxon>
        <taxon>Papaver</taxon>
    </lineage>
</organism>
<dbReference type="Proteomes" id="UP001177140">
    <property type="component" value="Unassembled WGS sequence"/>
</dbReference>
<proteinExistence type="predicted"/>
<dbReference type="EMBL" id="JAJJMA010205625">
    <property type="protein sequence ID" value="MCL7039850.1"/>
    <property type="molecule type" value="Genomic_DNA"/>
</dbReference>
<protein>
    <submittedName>
        <fullName evidence="1">Uncharacterized protein</fullName>
    </submittedName>
</protein>
<sequence>MLNYDPPNTGTKARLLCKKAQERQPLVKKQIETIFSGAHAMAVDPKQKKHFTHVCGDCKGCPNVSVEVQTRVRDHMTKFVKNKAGKQIILTT</sequence>